<comment type="caution">
    <text evidence="6">The sequence shown here is derived from an EMBL/GenBank/DDBJ whole genome shotgun (WGS) entry which is preliminary data.</text>
</comment>
<feature type="compositionally biased region" description="Low complexity" evidence="4">
    <location>
        <begin position="142"/>
        <end position="166"/>
    </location>
</feature>
<reference evidence="6" key="1">
    <citation type="journal article" date="2019" name="Plant J.">
        <title>Chlorella vulgaris genome assembly and annotation reveals the molecular basis for metabolic acclimation to high light conditions.</title>
        <authorList>
            <person name="Cecchin M."/>
            <person name="Marcolungo L."/>
            <person name="Rossato M."/>
            <person name="Girolomoni L."/>
            <person name="Cosentino E."/>
            <person name="Cuine S."/>
            <person name="Li-Beisson Y."/>
            <person name="Delledonne M."/>
            <person name="Ballottari M."/>
        </authorList>
    </citation>
    <scope>NUCLEOTIDE SEQUENCE</scope>
    <source>
        <strain evidence="6">211/11P</strain>
    </source>
</reference>
<organism evidence="6 7">
    <name type="scientific">Chlorella vulgaris</name>
    <name type="common">Green alga</name>
    <dbReference type="NCBI Taxonomy" id="3077"/>
    <lineage>
        <taxon>Eukaryota</taxon>
        <taxon>Viridiplantae</taxon>
        <taxon>Chlorophyta</taxon>
        <taxon>core chlorophytes</taxon>
        <taxon>Trebouxiophyceae</taxon>
        <taxon>Chlorellales</taxon>
        <taxon>Chlorellaceae</taxon>
        <taxon>Chlorella clade</taxon>
        <taxon>Chlorella</taxon>
    </lineage>
</organism>
<dbReference type="Pfam" id="PF00249">
    <property type="entry name" value="Myb_DNA-binding"/>
    <property type="match status" value="1"/>
</dbReference>
<proteinExistence type="predicted"/>
<keyword evidence="2" id="KW-0804">Transcription</keyword>
<accession>A0A9D4YXA2</accession>
<dbReference type="Proteomes" id="UP001055712">
    <property type="component" value="Unassembled WGS sequence"/>
</dbReference>
<dbReference type="InterPro" id="IPR009057">
    <property type="entry name" value="Homeodomain-like_sf"/>
</dbReference>
<dbReference type="EMBL" id="SIDB01000007">
    <property type="protein sequence ID" value="KAI3430978.1"/>
    <property type="molecule type" value="Genomic_DNA"/>
</dbReference>
<evidence type="ECO:0000256" key="3">
    <source>
        <dbReference type="ARBA" id="ARBA00023242"/>
    </source>
</evidence>
<dbReference type="Gene3D" id="1.10.10.60">
    <property type="entry name" value="Homeodomain-like"/>
    <property type="match status" value="1"/>
</dbReference>
<dbReference type="GO" id="GO:0003677">
    <property type="term" value="F:DNA binding"/>
    <property type="evidence" value="ECO:0007669"/>
    <property type="project" value="InterPro"/>
</dbReference>
<dbReference type="PANTHER" id="PTHR31314:SF8">
    <property type="entry name" value="MYB FAMILY TRANSCRIPTION FACTOR PHL6"/>
    <property type="match status" value="1"/>
</dbReference>
<evidence type="ECO:0000256" key="4">
    <source>
        <dbReference type="SAM" id="MobiDB-lite"/>
    </source>
</evidence>
<keyword evidence="3" id="KW-0539">Nucleus</keyword>
<sequence length="316" mass="33756">MFSPDVEPPSRPQREVQVKEEPASSSSCGDDTPCPSADTSGDEALSDVTAPTPDTPKEPRPRKRARRNRASRSARARMQWTPEMHAQFEKSVQKLGGPFQSTPKAILEHMNTEGLSLTNVKSHLQKYRLKANKKARQKEAEAAPAAPRAADGIQPAVGPAPAAAAPVGGGGAFSRHLPGLLSSPAVLPNNMVPVAPATAGPQPNQRLARVAPDLELTAHLAAWQLNSWQLANAIMAALQQQGPKLSAGRQLDRLIALQQEHLRCQQVLHALHLAALRQHLAEAAVLKQRMQLPPSNAPPVTRCAAAAPIKQGMTAN</sequence>
<dbReference type="AlphaFoldDB" id="A0A9D4YXA2"/>
<keyword evidence="1" id="KW-0805">Transcription regulation</keyword>
<evidence type="ECO:0000313" key="6">
    <source>
        <dbReference type="EMBL" id="KAI3430978.1"/>
    </source>
</evidence>
<dbReference type="PANTHER" id="PTHR31314">
    <property type="entry name" value="MYB FAMILY TRANSCRIPTION FACTOR PHL7-LIKE"/>
    <property type="match status" value="1"/>
</dbReference>
<feature type="compositionally biased region" description="Basic and acidic residues" evidence="4">
    <location>
        <begin position="12"/>
        <end position="22"/>
    </location>
</feature>
<evidence type="ECO:0000259" key="5">
    <source>
        <dbReference type="Pfam" id="PF00249"/>
    </source>
</evidence>
<feature type="compositionally biased region" description="Pro residues" evidence="4">
    <location>
        <begin position="1"/>
        <end position="11"/>
    </location>
</feature>
<evidence type="ECO:0000256" key="1">
    <source>
        <dbReference type="ARBA" id="ARBA00023015"/>
    </source>
</evidence>
<dbReference type="OrthoDB" id="551907at2759"/>
<dbReference type="InterPro" id="IPR046955">
    <property type="entry name" value="PHR1-like"/>
</dbReference>
<dbReference type="GO" id="GO:0003700">
    <property type="term" value="F:DNA-binding transcription factor activity"/>
    <property type="evidence" value="ECO:0007669"/>
    <property type="project" value="InterPro"/>
</dbReference>
<protein>
    <recommendedName>
        <fullName evidence="5">Myb-like domain-containing protein</fullName>
    </recommendedName>
</protein>
<evidence type="ECO:0000313" key="7">
    <source>
        <dbReference type="Proteomes" id="UP001055712"/>
    </source>
</evidence>
<keyword evidence="7" id="KW-1185">Reference proteome</keyword>
<name>A0A9D4YXA2_CHLVU</name>
<dbReference type="InterPro" id="IPR006447">
    <property type="entry name" value="Myb_dom_plants"/>
</dbReference>
<evidence type="ECO:0000256" key="2">
    <source>
        <dbReference type="ARBA" id="ARBA00023163"/>
    </source>
</evidence>
<dbReference type="SUPFAM" id="SSF46689">
    <property type="entry name" value="Homeodomain-like"/>
    <property type="match status" value="1"/>
</dbReference>
<feature type="compositionally biased region" description="Basic residues" evidence="4">
    <location>
        <begin position="60"/>
        <end position="75"/>
    </location>
</feature>
<dbReference type="InterPro" id="IPR001005">
    <property type="entry name" value="SANT/Myb"/>
</dbReference>
<dbReference type="FunFam" id="1.10.10.60:FF:000007">
    <property type="entry name" value="Two-component response regulator"/>
    <property type="match status" value="1"/>
</dbReference>
<gene>
    <name evidence="6" type="ORF">D9Q98_009382</name>
</gene>
<dbReference type="NCBIfam" id="TIGR01557">
    <property type="entry name" value="myb_SHAQKYF"/>
    <property type="match status" value="1"/>
</dbReference>
<feature type="region of interest" description="Disordered" evidence="4">
    <location>
        <begin position="133"/>
        <end position="168"/>
    </location>
</feature>
<feature type="region of interest" description="Disordered" evidence="4">
    <location>
        <begin position="1"/>
        <end position="79"/>
    </location>
</feature>
<feature type="domain" description="Myb-like" evidence="5">
    <location>
        <begin position="77"/>
        <end position="128"/>
    </location>
</feature>
<reference evidence="6" key="2">
    <citation type="submission" date="2020-11" db="EMBL/GenBank/DDBJ databases">
        <authorList>
            <person name="Cecchin M."/>
            <person name="Marcolungo L."/>
            <person name="Rossato M."/>
            <person name="Girolomoni L."/>
            <person name="Cosentino E."/>
            <person name="Cuine S."/>
            <person name="Li-Beisson Y."/>
            <person name="Delledonne M."/>
            <person name="Ballottari M."/>
        </authorList>
    </citation>
    <scope>NUCLEOTIDE SEQUENCE</scope>
    <source>
        <strain evidence="6">211/11P</strain>
        <tissue evidence="6">Whole cell</tissue>
    </source>
</reference>